<keyword evidence="1" id="KW-0255">Endonuclease</keyword>
<reference evidence="1" key="1">
    <citation type="submission" date="2005-04" db="EMBL/GenBank/DDBJ databases">
        <title>The recent transfer of a homing endonuclease gene.</title>
        <authorList>
            <person name="Haugen P."/>
            <person name="Wikmark O.G."/>
            <person name="Vader A."/>
            <person name="Coucheron D.H."/>
            <person name="Sjottem E."/>
            <person name="Johansen S.D."/>
        </authorList>
    </citation>
    <scope>NUCLEOTIDE SEQUENCE</scope>
    <source>
        <strain evidence="1">Pan2-16</strain>
    </source>
</reference>
<organism evidence="1">
    <name type="scientific">Didymium iridis</name>
    <dbReference type="NCBI Taxonomy" id="5793"/>
    <lineage>
        <taxon>Eukaryota</taxon>
        <taxon>Amoebozoa</taxon>
        <taxon>Evosea</taxon>
        <taxon>Eumycetozoa</taxon>
        <taxon>Myxogastria</taxon>
        <taxon>Myxogastromycetidae</taxon>
        <taxon>Physariida</taxon>
        <taxon>Didymiaceae</taxon>
        <taxon>Didymium</taxon>
    </lineage>
</organism>
<accession>Q53I49</accession>
<evidence type="ECO:0000313" key="1">
    <source>
        <dbReference type="EMBL" id="CAI83766.1"/>
    </source>
</evidence>
<name>Q53I49_9MYCE</name>
<dbReference type="GO" id="GO:0004519">
    <property type="term" value="F:endonuclease activity"/>
    <property type="evidence" value="ECO:0007669"/>
    <property type="project" value="UniProtKB-KW"/>
</dbReference>
<dbReference type="EMBL" id="AJ938153">
    <property type="protein sequence ID" value="CAI83766.1"/>
    <property type="molecule type" value="Genomic_DNA"/>
</dbReference>
<protein>
    <submittedName>
        <fullName evidence="1">Homing endonuclease</fullName>
    </submittedName>
</protein>
<keyword evidence="1" id="KW-0378">Hydrolase</keyword>
<sequence length="244" mass="27416">MVKGTARKKQDHGLVGLKDLLDTLEYHWLQTSDRPRKTIKRSHTVLHLKRRLAQLAGQRVSCFGYLTASVLGPMPTAEWFHEQDVKLTKEYGMCLMSPRPHHQMRIQTSKGRAGRFKIQASALQAVLVNNPSSHDELVEQVKGLIDRETTTFHSSHLCKGDGSCMELKHTLRVPAQTNLADHELCPAFVVIYGNLVNLCTCSANEGRQCLVPGRRFNFANWARVYAPLMTTFLKPKAGTGIVNK</sequence>
<proteinExistence type="predicted"/>
<gene>
    <name evidence="1" type="primary">I-DirI</name>
</gene>
<keyword evidence="1" id="KW-0540">Nuclease</keyword>
<dbReference type="AlphaFoldDB" id="Q53I49"/>